<dbReference type="Gene3D" id="3.90.110.10">
    <property type="entry name" value="Lactate dehydrogenase/glycoside hydrolase, family 4, C-terminal"/>
    <property type="match status" value="1"/>
</dbReference>
<feature type="binding site" evidence="6 8">
    <location>
        <position position="36"/>
    </location>
    <ligand>
        <name>NAD(+)</name>
        <dbReference type="ChEBI" id="CHEBI:57540"/>
    </ligand>
</feature>
<comment type="subunit">
    <text evidence="6">Homotetramer.</text>
</comment>
<dbReference type="Pfam" id="PF02866">
    <property type="entry name" value="Ldh_1_C"/>
    <property type="match status" value="1"/>
</dbReference>
<dbReference type="PANTHER" id="PTHR43128">
    <property type="entry name" value="L-2-HYDROXYCARBOXYLATE DEHYDROGENASE (NAD(P)(+))"/>
    <property type="match status" value="1"/>
</dbReference>
<dbReference type="InterPro" id="IPR001236">
    <property type="entry name" value="Lactate/malate_DH_N"/>
</dbReference>
<feature type="binding site" evidence="6 8">
    <location>
        <begin position="120"/>
        <end position="122"/>
    </location>
    <ligand>
        <name>NAD(+)</name>
        <dbReference type="ChEBI" id="CHEBI:57540"/>
    </ligand>
</feature>
<evidence type="ECO:0000256" key="5">
    <source>
        <dbReference type="ARBA" id="ARBA00023027"/>
    </source>
</evidence>
<feature type="binding site" evidence="6">
    <location>
        <position position="232"/>
    </location>
    <ligand>
        <name>substrate</name>
    </ligand>
</feature>
<dbReference type="PIRSF" id="PIRSF000102">
    <property type="entry name" value="Lac_mal_DH"/>
    <property type="match status" value="1"/>
</dbReference>
<evidence type="ECO:0000313" key="11">
    <source>
        <dbReference type="EMBL" id="MBU3842576.1"/>
    </source>
</evidence>
<evidence type="ECO:0000256" key="4">
    <source>
        <dbReference type="ARBA" id="ARBA00023002"/>
    </source>
</evidence>
<comment type="pathway">
    <text evidence="1 6">Fermentation; pyruvate fermentation to lactate; (S)-lactate from pyruvate: step 1/1.</text>
</comment>
<feature type="binding site" evidence="6">
    <location>
        <position position="103"/>
    </location>
    <ligand>
        <name>NAD(+)</name>
        <dbReference type="ChEBI" id="CHEBI:57540"/>
    </ligand>
</feature>
<feature type="domain" description="Lactate/malate dehydrogenase C-terminal" evidence="10">
    <location>
        <begin position="147"/>
        <end position="315"/>
    </location>
</feature>
<dbReference type="EMBL" id="JAHLFN010000059">
    <property type="protein sequence ID" value="MBU3842576.1"/>
    <property type="molecule type" value="Genomic_DNA"/>
</dbReference>
<dbReference type="NCBIfam" id="NF000824">
    <property type="entry name" value="PRK00066.1"/>
    <property type="match status" value="1"/>
</dbReference>
<feature type="binding site" evidence="6">
    <location>
        <position position="67"/>
    </location>
    <ligand>
        <name>NAD(+)</name>
        <dbReference type="ChEBI" id="CHEBI:57540"/>
    </ligand>
</feature>
<evidence type="ECO:0000256" key="3">
    <source>
        <dbReference type="ARBA" id="ARBA00012967"/>
    </source>
</evidence>
<dbReference type="InterPro" id="IPR022383">
    <property type="entry name" value="Lactate/malate_DH_C"/>
</dbReference>
<dbReference type="GO" id="GO:0006096">
    <property type="term" value="P:glycolytic process"/>
    <property type="evidence" value="ECO:0007669"/>
    <property type="project" value="UniProtKB-UniRule"/>
</dbReference>
<dbReference type="PRINTS" id="PR00086">
    <property type="entry name" value="LLDHDRGNASE"/>
</dbReference>
<protein>
    <recommendedName>
        <fullName evidence="3 6">L-lactate dehydrogenase</fullName>
        <shortName evidence="6">L-LDH</shortName>
        <ecNumber evidence="3 6">1.1.1.27</ecNumber>
    </recommendedName>
</protein>
<name>A0A9E2NZ04_9FUSO</name>
<comment type="caution">
    <text evidence="6">Lacks conserved residue(s) required for the propagation of feature annotation.</text>
</comment>
<keyword evidence="4 6" id="KW-0560">Oxidoreductase</keyword>
<dbReference type="NCBIfam" id="TIGR01771">
    <property type="entry name" value="L-LDH-NAD"/>
    <property type="match status" value="1"/>
</dbReference>
<dbReference type="HAMAP" id="MF_00488">
    <property type="entry name" value="Lactate_dehydrog"/>
    <property type="match status" value="1"/>
</dbReference>
<organism evidence="11 12">
    <name type="scientific">Candidatus Fusobacterium pullicola</name>
    <dbReference type="NCBI Taxonomy" id="2838601"/>
    <lineage>
        <taxon>Bacteria</taxon>
        <taxon>Fusobacteriati</taxon>
        <taxon>Fusobacteriota</taxon>
        <taxon>Fusobacteriia</taxon>
        <taxon>Fusobacteriales</taxon>
        <taxon>Fusobacteriaceae</taxon>
        <taxon>Fusobacterium</taxon>
    </lineage>
</organism>
<dbReference type="GO" id="GO:0004459">
    <property type="term" value="F:L-lactate dehydrogenase (NAD+) activity"/>
    <property type="evidence" value="ECO:0007669"/>
    <property type="project" value="UniProtKB-UniRule"/>
</dbReference>
<dbReference type="Gene3D" id="3.40.50.720">
    <property type="entry name" value="NAD(P)-binding Rossmann-like Domain"/>
    <property type="match status" value="1"/>
</dbReference>
<keyword evidence="6" id="KW-0963">Cytoplasm</keyword>
<reference evidence="11" key="2">
    <citation type="submission" date="2021-04" db="EMBL/GenBank/DDBJ databases">
        <authorList>
            <person name="Gilroy R."/>
        </authorList>
    </citation>
    <scope>NUCLEOTIDE SEQUENCE</scope>
    <source>
        <strain evidence="11">A6-441</strain>
    </source>
</reference>
<dbReference type="CDD" id="cd05291">
    <property type="entry name" value="HicDH_like"/>
    <property type="match status" value="1"/>
</dbReference>
<reference evidence="11" key="1">
    <citation type="journal article" date="2021" name="PeerJ">
        <title>Extensive microbial diversity within the chicken gut microbiome revealed by metagenomics and culture.</title>
        <authorList>
            <person name="Gilroy R."/>
            <person name="Ravi A."/>
            <person name="Getino M."/>
            <person name="Pursley I."/>
            <person name="Horton D.L."/>
            <person name="Alikhan N.F."/>
            <person name="Baker D."/>
            <person name="Gharbi K."/>
            <person name="Hall N."/>
            <person name="Watson M."/>
            <person name="Adriaenssens E.M."/>
            <person name="Foster-Nyarko E."/>
            <person name="Jarju S."/>
            <person name="Secka A."/>
            <person name="Antonio M."/>
            <person name="Oren A."/>
            <person name="Chaudhuri R.R."/>
            <person name="La Ragione R."/>
            <person name="Hildebrand F."/>
            <person name="Pallen M.J."/>
        </authorList>
    </citation>
    <scope>NUCLEOTIDE SEQUENCE</scope>
    <source>
        <strain evidence="11">A6-441</strain>
    </source>
</reference>
<evidence type="ECO:0000259" key="9">
    <source>
        <dbReference type="Pfam" id="PF00056"/>
    </source>
</evidence>
<evidence type="ECO:0000256" key="7">
    <source>
        <dbReference type="PIRSR" id="PIRSR000102-1"/>
    </source>
</evidence>
<dbReference type="InterPro" id="IPR011304">
    <property type="entry name" value="L-lactate_DH"/>
</dbReference>
<dbReference type="GO" id="GO:0005737">
    <property type="term" value="C:cytoplasm"/>
    <property type="evidence" value="ECO:0007669"/>
    <property type="project" value="UniProtKB-SubCell"/>
</dbReference>
<feature type="binding site" evidence="6">
    <location>
        <position position="145"/>
    </location>
    <ligand>
        <name>NAD(+)</name>
        <dbReference type="ChEBI" id="CHEBI:57540"/>
    </ligand>
</feature>
<comment type="caution">
    <text evidence="11">The sequence shown here is derived from an EMBL/GenBank/DDBJ whole genome shotgun (WGS) entry which is preliminary data.</text>
</comment>
<dbReference type="PROSITE" id="PS00064">
    <property type="entry name" value="L_LDH"/>
    <property type="match status" value="1"/>
</dbReference>
<dbReference type="EC" id="1.1.1.27" evidence="3 6"/>
<accession>A0A9E2NZ04</accession>
<evidence type="ECO:0000313" key="12">
    <source>
        <dbReference type="Proteomes" id="UP000724657"/>
    </source>
</evidence>
<dbReference type="InterPro" id="IPR036291">
    <property type="entry name" value="NAD(P)-bd_dom_sf"/>
</dbReference>
<feature type="domain" description="Lactate/malate dehydrogenase N-terminal" evidence="9">
    <location>
        <begin position="6"/>
        <end position="144"/>
    </location>
</feature>
<comment type="function">
    <text evidence="6">Catalyzes the conversion of lactate to pyruvate.</text>
</comment>
<dbReference type="SUPFAM" id="SSF56327">
    <property type="entry name" value="LDH C-terminal domain-like"/>
    <property type="match status" value="1"/>
</dbReference>
<feature type="binding site" evidence="8">
    <location>
        <begin position="11"/>
        <end position="16"/>
    </location>
    <ligand>
        <name>NAD(+)</name>
        <dbReference type="ChEBI" id="CHEBI:57540"/>
    </ligand>
</feature>
<evidence type="ECO:0000256" key="6">
    <source>
        <dbReference type="HAMAP-Rule" id="MF_00488"/>
    </source>
</evidence>
<keyword evidence="5 6" id="KW-0520">NAD</keyword>
<sequence>MLNVRKVGIIGAGHVGSHCALSLILQGVADDIILVDVDEQKAKSQALDCMDTVSFLPHRAKIKAGSYEDMKDRDVVVISIGTIDNVAKDRLAELERSLKIVESFVPKVMKAGFNGYFVVITNPVDIITYFVQQLSGLPYNKVIGTGTGLDSARLRRILSEELDIDAKSIQAYMLGEHGNSQVAAISCAYINGKKLTDYIEERAPKFEKIDFEAIEAKTAAAGWDIYVGKQSTEFGIACTCTDIIRAIFHDEKKVIPCSAFLQGEYGANGLYAGVPVVIGKDGIEDIIELSLNSSERKKLNKTFDIITHHIKLGKSLLEA</sequence>
<comment type="catalytic activity">
    <reaction evidence="6">
        <text>(S)-lactate + NAD(+) = pyruvate + NADH + H(+)</text>
        <dbReference type="Rhea" id="RHEA:23444"/>
        <dbReference type="ChEBI" id="CHEBI:15361"/>
        <dbReference type="ChEBI" id="CHEBI:15378"/>
        <dbReference type="ChEBI" id="CHEBI:16651"/>
        <dbReference type="ChEBI" id="CHEBI:57540"/>
        <dbReference type="ChEBI" id="CHEBI:57945"/>
        <dbReference type="EC" id="1.1.1.27"/>
    </reaction>
</comment>
<feature type="binding site" evidence="6">
    <location>
        <position position="90"/>
    </location>
    <ligand>
        <name>substrate</name>
    </ligand>
</feature>
<proteinExistence type="inferred from homology"/>
<feature type="binding site" evidence="6">
    <location>
        <position position="15"/>
    </location>
    <ligand>
        <name>NAD(+)</name>
        <dbReference type="ChEBI" id="CHEBI:57540"/>
    </ligand>
</feature>
<dbReference type="PANTHER" id="PTHR43128:SF31">
    <property type="entry name" value="L-LACTATE DEHYDROGENASE"/>
    <property type="match status" value="1"/>
</dbReference>
<feature type="binding site" evidence="6">
    <location>
        <begin position="122"/>
        <end position="125"/>
    </location>
    <ligand>
        <name>substrate</name>
    </ligand>
</feature>
<evidence type="ECO:0000256" key="1">
    <source>
        <dbReference type="ARBA" id="ARBA00004843"/>
    </source>
</evidence>
<dbReference type="SUPFAM" id="SSF51735">
    <property type="entry name" value="NAD(P)-binding Rossmann-fold domains"/>
    <property type="match status" value="1"/>
</dbReference>
<dbReference type="AlphaFoldDB" id="A0A9E2NZ04"/>
<dbReference type="GO" id="GO:0006089">
    <property type="term" value="P:lactate metabolic process"/>
    <property type="evidence" value="ECO:0007669"/>
    <property type="project" value="TreeGrafter"/>
</dbReference>
<comment type="subcellular location">
    <subcellularLocation>
        <location evidence="6">Cytoplasm</location>
    </subcellularLocation>
</comment>
<feature type="active site" description="Proton acceptor" evidence="6 7">
    <location>
        <position position="177"/>
    </location>
</feature>
<dbReference type="Proteomes" id="UP000724657">
    <property type="component" value="Unassembled WGS sequence"/>
</dbReference>
<feature type="binding site" evidence="6">
    <location>
        <position position="41"/>
    </location>
    <ligand>
        <name>NAD(+)</name>
        <dbReference type="ChEBI" id="CHEBI:57540"/>
    </ligand>
</feature>
<comment type="similarity">
    <text evidence="2 6">Belongs to the LDH/MDH superfamily. LDH family.</text>
</comment>
<dbReference type="InterPro" id="IPR015955">
    <property type="entry name" value="Lactate_DH/Glyco_Ohase_4_C"/>
</dbReference>
<evidence type="ECO:0000256" key="2">
    <source>
        <dbReference type="ARBA" id="ARBA00006054"/>
    </source>
</evidence>
<dbReference type="Pfam" id="PF00056">
    <property type="entry name" value="Ldh_1_N"/>
    <property type="match status" value="1"/>
</dbReference>
<dbReference type="InterPro" id="IPR001557">
    <property type="entry name" value="L-lactate/malate_DH"/>
</dbReference>
<evidence type="ECO:0000259" key="10">
    <source>
        <dbReference type="Pfam" id="PF02866"/>
    </source>
</evidence>
<feature type="binding site" evidence="6">
    <location>
        <begin position="150"/>
        <end position="153"/>
    </location>
    <ligand>
        <name>substrate</name>
    </ligand>
</feature>
<evidence type="ECO:0000256" key="8">
    <source>
        <dbReference type="PIRSR" id="PIRSR000102-3"/>
    </source>
</evidence>
<dbReference type="InterPro" id="IPR018177">
    <property type="entry name" value="L-lactate_DH_AS"/>
</dbReference>
<gene>
    <name evidence="6" type="primary">ldh</name>
    <name evidence="11" type="ORF">IAA47_06320</name>
</gene>